<dbReference type="OrthoDB" id="10266999at2759"/>
<dbReference type="eggNOG" id="ENOG502T6NM">
    <property type="taxonomic scope" value="Eukaryota"/>
</dbReference>
<evidence type="ECO:0000313" key="1">
    <source>
        <dbReference type="EMBL" id="KDN62641.1"/>
    </source>
</evidence>
<name>A0A066XA82_COLSU</name>
<keyword evidence="2" id="KW-1185">Reference proteome</keyword>
<sequence length="276" mass="30001">MPPSTSTTPATSSSHLPLDGFSRVRHLFNPWEEPHPGSRFPLTAAEEATRASEKVALAASQHIDGGCNGDMAAKELNPYRNGRPWLVRRPIRVRSRTPAPLKITTEIADDAKLTGTPAIKSVGVPSPVPVAPAAPEVLREKTEGDDEPAATTLQVKPSELPLLMSPSIDCQFTDFSNLLGISVQPPPEEEPVAVASTGTGSYCRAAPDEDIYGWDAELKRQSQHTSPVLACPYDQDCQYRRTSVTKRSLLHRVFSMGNSPRDFDDMEVRRASSTSS</sequence>
<dbReference type="OMA" id="DEDIYGW"/>
<reference evidence="2" key="1">
    <citation type="journal article" date="2014" name="Genome Announc.">
        <title>Draft genome sequence of Colletotrichum sublineola, a destructive pathogen of cultivated sorghum.</title>
        <authorList>
            <person name="Baroncelli R."/>
            <person name="Sanz-Martin J.M."/>
            <person name="Rech G.E."/>
            <person name="Sukno S.A."/>
            <person name="Thon M.R."/>
        </authorList>
    </citation>
    <scope>NUCLEOTIDE SEQUENCE [LARGE SCALE GENOMIC DNA]</scope>
    <source>
        <strain evidence="2">TX430BB</strain>
    </source>
</reference>
<dbReference type="AlphaFoldDB" id="A0A066XA82"/>
<evidence type="ECO:0000313" key="2">
    <source>
        <dbReference type="Proteomes" id="UP000027238"/>
    </source>
</evidence>
<accession>A0A066XA82</accession>
<dbReference type="HOGENOM" id="CLU_087983_0_0_1"/>
<gene>
    <name evidence="1" type="ORF">CSUB01_04839</name>
</gene>
<protein>
    <submittedName>
        <fullName evidence="1">Uncharacterized protein</fullName>
    </submittedName>
</protein>
<comment type="caution">
    <text evidence="1">The sequence shown here is derived from an EMBL/GenBank/DDBJ whole genome shotgun (WGS) entry which is preliminary data.</text>
</comment>
<proteinExistence type="predicted"/>
<dbReference type="EMBL" id="JMSE01001315">
    <property type="protein sequence ID" value="KDN62641.1"/>
    <property type="molecule type" value="Genomic_DNA"/>
</dbReference>
<dbReference type="Proteomes" id="UP000027238">
    <property type="component" value="Unassembled WGS sequence"/>
</dbReference>
<organism evidence="1 2">
    <name type="scientific">Colletotrichum sublineola</name>
    <name type="common">Sorghum anthracnose fungus</name>
    <dbReference type="NCBI Taxonomy" id="1173701"/>
    <lineage>
        <taxon>Eukaryota</taxon>
        <taxon>Fungi</taxon>
        <taxon>Dikarya</taxon>
        <taxon>Ascomycota</taxon>
        <taxon>Pezizomycotina</taxon>
        <taxon>Sordariomycetes</taxon>
        <taxon>Hypocreomycetidae</taxon>
        <taxon>Glomerellales</taxon>
        <taxon>Glomerellaceae</taxon>
        <taxon>Colletotrichum</taxon>
        <taxon>Colletotrichum graminicola species complex</taxon>
    </lineage>
</organism>